<dbReference type="InterPro" id="IPR005824">
    <property type="entry name" value="KOW"/>
</dbReference>
<gene>
    <name evidence="6" type="ORF">M0813_10946</name>
</gene>
<sequence>MTIKRKKVFSSLTKSKFQESDCIKFFCGTRHLIFWILFIKEEIKLFKEKTLCENLNKMSFFGRFVEAGRIVLITFGKYADKIAVIVDILDQNRVLIDGPSTVNGIPRHVISLKWVSLTNFKIDIKRGAKLDEVEKKFKEEKIEEQWNKTSLAKKLKLKDMRAKMTDFDRFKLGFAKSKRKAILGAEIKRLMKEKK</sequence>
<dbReference type="Proteomes" id="UP001150062">
    <property type="component" value="Unassembled WGS sequence"/>
</dbReference>
<dbReference type="GO" id="GO:0005840">
    <property type="term" value="C:ribosome"/>
    <property type="evidence" value="ECO:0007669"/>
    <property type="project" value="UniProtKB-KW"/>
</dbReference>
<dbReference type="Gene3D" id="2.30.30.30">
    <property type="match status" value="1"/>
</dbReference>
<dbReference type="InterPro" id="IPR039660">
    <property type="entry name" value="Ribosomal_eL14"/>
</dbReference>
<evidence type="ECO:0000256" key="1">
    <source>
        <dbReference type="ARBA" id="ARBA00006592"/>
    </source>
</evidence>
<organism evidence="6 7">
    <name type="scientific">Anaeramoeba flamelloides</name>
    <dbReference type="NCBI Taxonomy" id="1746091"/>
    <lineage>
        <taxon>Eukaryota</taxon>
        <taxon>Metamonada</taxon>
        <taxon>Anaeramoebidae</taxon>
        <taxon>Anaeramoeba</taxon>
    </lineage>
</organism>
<dbReference type="InterPro" id="IPR014722">
    <property type="entry name" value="Rib_uL2_dom2"/>
</dbReference>
<evidence type="ECO:0000313" key="7">
    <source>
        <dbReference type="Proteomes" id="UP001150062"/>
    </source>
</evidence>
<protein>
    <submittedName>
        <fullName evidence="6">60S ribosomal protein L14</fullName>
    </submittedName>
</protein>
<accession>A0ABQ8X0V4</accession>
<comment type="similarity">
    <text evidence="1">Belongs to the eukaryotic ribosomal protein eL14 family.</text>
</comment>
<feature type="domain" description="KOW" evidence="4">
    <location>
        <begin position="68"/>
        <end position="97"/>
    </location>
</feature>
<comment type="caution">
    <text evidence="6">The sequence shown here is derived from an EMBL/GenBank/DDBJ whole genome shotgun (WGS) entry which is preliminary data.</text>
</comment>
<dbReference type="InterPro" id="IPR002784">
    <property type="entry name" value="Ribosomal_eL14_dom"/>
</dbReference>
<reference evidence="6" key="1">
    <citation type="submission" date="2022-08" db="EMBL/GenBank/DDBJ databases">
        <title>Novel sulfate-reducing endosymbionts in the free-living metamonad Anaeramoeba.</title>
        <authorList>
            <person name="Jerlstrom-Hultqvist J."/>
            <person name="Cepicka I."/>
            <person name="Gallot-Lavallee L."/>
            <person name="Salas-Leiva D."/>
            <person name="Curtis B.A."/>
            <person name="Zahonova K."/>
            <person name="Pipaliya S."/>
            <person name="Dacks J."/>
            <person name="Roger A.J."/>
        </authorList>
    </citation>
    <scope>NUCLEOTIDE SEQUENCE</scope>
    <source>
        <strain evidence="6">Schooner1</strain>
    </source>
</reference>
<dbReference type="PANTHER" id="PTHR11127:SF2">
    <property type="entry name" value="LARGE RIBOSOMAL SUBUNIT PROTEIN EL14"/>
    <property type="match status" value="1"/>
</dbReference>
<dbReference type="CDD" id="cd23702">
    <property type="entry name" value="eL14"/>
    <property type="match status" value="1"/>
</dbReference>
<keyword evidence="3" id="KW-0687">Ribonucleoprotein</keyword>
<dbReference type="EMBL" id="JAOAOG010000345">
    <property type="protein sequence ID" value="KAJ6226257.1"/>
    <property type="molecule type" value="Genomic_DNA"/>
</dbReference>
<evidence type="ECO:0000259" key="5">
    <source>
        <dbReference type="Pfam" id="PF01929"/>
    </source>
</evidence>
<dbReference type="SUPFAM" id="SSF50104">
    <property type="entry name" value="Translation proteins SH3-like domain"/>
    <property type="match status" value="1"/>
</dbReference>
<evidence type="ECO:0000256" key="2">
    <source>
        <dbReference type="ARBA" id="ARBA00022980"/>
    </source>
</evidence>
<name>A0ABQ8X0V4_9EUKA</name>
<evidence type="ECO:0000313" key="6">
    <source>
        <dbReference type="EMBL" id="KAJ6226257.1"/>
    </source>
</evidence>
<dbReference type="InterPro" id="IPR008991">
    <property type="entry name" value="Translation_prot_SH3-like_sf"/>
</dbReference>
<dbReference type="PANTHER" id="PTHR11127">
    <property type="entry name" value="60S RIBOSOMAL PROTEIN L14"/>
    <property type="match status" value="1"/>
</dbReference>
<keyword evidence="2 6" id="KW-0689">Ribosomal protein</keyword>
<keyword evidence="7" id="KW-1185">Reference proteome</keyword>
<feature type="domain" description="Large ribosomal subunit protein eL14" evidence="5">
    <location>
        <begin position="106"/>
        <end position="180"/>
    </location>
</feature>
<dbReference type="Pfam" id="PF00467">
    <property type="entry name" value="KOW"/>
    <property type="match status" value="1"/>
</dbReference>
<evidence type="ECO:0000256" key="3">
    <source>
        <dbReference type="ARBA" id="ARBA00023274"/>
    </source>
</evidence>
<evidence type="ECO:0000259" key="4">
    <source>
        <dbReference type="Pfam" id="PF00467"/>
    </source>
</evidence>
<proteinExistence type="inferred from homology"/>
<dbReference type="Pfam" id="PF01929">
    <property type="entry name" value="Ribosomal_L14e"/>
    <property type="match status" value="1"/>
</dbReference>